<dbReference type="PANTHER" id="PTHR11207">
    <property type="entry name" value="RIBONUCLEASE III"/>
    <property type="match status" value="1"/>
</dbReference>
<dbReference type="GO" id="GO:0003725">
    <property type="term" value="F:double-stranded RNA binding"/>
    <property type="evidence" value="ECO:0007669"/>
    <property type="project" value="TreeGrafter"/>
</dbReference>
<evidence type="ECO:0000256" key="8">
    <source>
        <dbReference type="ARBA" id="ARBA00022884"/>
    </source>
</evidence>
<feature type="domain" description="RNase III" evidence="12">
    <location>
        <begin position="33"/>
        <end position="163"/>
    </location>
</feature>
<evidence type="ECO:0000259" key="12">
    <source>
        <dbReference type="PROSITE" id="PS50142"/>
    </source>
</evidence>
<dbReference type="InterPro" id="IPR014720">
    <property type="entry name" value="dsRBD_dom"/>
</dbReference>
<dbReference type="GO" id="GO:0008033">
    <property type="term" value="P:tRNA processing"/>
    <property type="evidence" value="ECO:0007669"/>
    <property type="project" value="UniProtKB-KW"/>
</dbReference>
<comment type="subunit">
    <text evidence="9">Homodimer.</text>
</comment>
<keyword evidence="9" id="KW-0479">Metal-binding</keyword>
<comment type="caution">
    <text evidence="13">The sequence shown here is derived from an EMBL/GenBank/DDBJ whole genome shotgun (WGS) entry which is preliminary data.</text>
</comment>
<evidence type="ECO:0000256" key="5">
    <source>
        <dbReference type="ARBA" id="ARBA00022722"/>
    </source>
</evidence>
<evidence type="ECO:0000256" key="2">
    <source>
        <dbReference type="ARBA" id="ARBA00010183"/>
    </source>
</evidence>
<dbReference type="GO" id="GO:0006397">
    <property type="term" value="P:mRNA processing"/>
    <property type="evidence" value="ECO:0007669"/>
    <property type="project" value="UniProtKB-UniRule"/>
</dbReference>
<dbReference type="InterPro" id="IPR000999">
    <property type="entry name" value="RNase_III_dom"/>
</dbReference>
<dbReference type="SUPFAM" id="SSF54768">
    <property type="entry name" value="dsRNA-binding domain-like"/>
    <property type="match status" value="1"/>
</dbReference>
<evidence type="ECO:0000313" key="13">
    <source>
        <dbReference type="EMBL" id="HFT93400.1"/>
    </source>
</evidence>
<dbReference type="EMBL" id="DTMM01000106">
    <property type="protein sequence ID" value="HFT93400.1"/>
    <property type="molecule type" value="Genomic_DNA"/>
</dbReference>
<dbReference type="PROSITE" id="PS50137">
    <property type="entry name" value="DS_RBD"/>
    <property type="match status" value="1"/>
</dbReference>
<dbReference type="SUPFAM" id="SSF69065">
    <property type="entry name" value="RNase III domain-like"/>
    <property type="match status" value="1"/>
</dbReference>
<comment type="similarity">
    <text evidence="2">Belongs to the ribonuclease III family.</text>
</comment>
<dbReference type="SMART" id="SM00535">
    <property type="entry name" value="RIBOc"/>
    <property type="match status" value="1"/>
</dbReference>
<sequence>MGSERRDNHIACAVQTIGGALFEYRAKNLPRPPEQLIRILGLPYKATLRIEEALTHRSASHERGKKTPIPNYERLEFLGDRVIGLIVSEYLLNTWPTASEGDIGQIFSGIVSTQTLAGIARRMDLGAYMILGKGSHSSGDRENSSLLADTFESLAAAIYLEYGLETTRQVLIPWFTQPLFEMVEKIESLRETRDVPLPVNNDHGSEAPRPVMSRTGSLNYKLLLQKWCQSKAGELPSYQVMEEIGPAHQRRFRLGVFVKGKLLGESEGTTKRGASVHAAKNAWEKIQTGWNPLEGEKTEMPIEVQSSIDLPENSREEVLPGPLEKSEIIEQEAIGVDERLNNKSDLEQNNQEQSLKHEETSSETYVIEEMNGG</sequence>
<feature type="binding site" evidence="9">
    <location>
        <position position="152"/>
    </location>
    <ligand>
        <name>Mg(2+)</name>
        <dbReference type="ChEBI" id="CHEBI:18420"/>
    </ligand>
</feature>
<evidence type="ECO:0000256" key="4">
    <source>
        <dbReference type="ARBA" id="ARBA00022664"/>
    </source>
</evidence>
<dbReference type="InterPro" id="IPR036389">
    <property type="entry name" value="RNase_III_sf"/>
</dbReference>
<comment type="subcellular location">
    <subcellularLocation>
        <location evidence="9">Cytoplasm</location>
    </subcellularLocation>
</comment>
<dbReference type="Gene3D" id="1.10.1520.10">
    <property type="entry name" value="Ribonuclease III domain"/>
    <property type="match status" value="1"/>
</dbReference>
<dbReference type="PANTHER" id="PTHR11207:SF0">
    <property type="entry name" value="RIBONUCLEASE 3"/>
    <property type="match status" value="1"/>
</dbReference>
<name>A0A7C3LSA4_9BACT</name>
<dbReference type="HAMAP" id="MF_00104">
    <property type="entry name" value="RNase_III"/>
    <property type="match status" value="1"/>
</dbReference>
<feature type="active site" evidence="9">
    <location>
        <position position="152"/>
    </location>
</feature>
<dbReference type="Pfam" id="PF14622">
    <property type="entry name" value="Ribonucleas_3_3"/>
    <property type="match status" value="1"/>
</dbReference>
<dbReference type="CDD" id="cd10845">
    <property type="entry name" value="DSRM_RNAse_III_family"/>
    <property type="match status" value="1"/>
</dbReference>
<proteinExistence type="inferred from homology"/>
<dbReference type="GO" id="GO:0010468">
    <property type="term" value="P:regulation of gene expression"/>
    <property type="evidence" value="ECO:0007669"/>
    <property type="project" value="TreeGrafter"/>
</dbReference>
<evidence type="ECO:0000256" key="9">
    <source>
        <dbReference type="HAMAP-Rule" id="MF_00104"/>
    </source>
</evidence>
<reference evidence="13" key="1">
    <citation type="journal article" date="2020" name="mSystems">
        <title>Genome- and Community-Level Interaction Insights into Carbon Utilization and Element Cycling Functions of Hydrothermarchaeota in Hydrothermal Sediment.</title>
        <authorList>
            <person name="Zhou Z."/>
            <person name="Liu Y."/>
            <person name="Xu W."/>
            <person name="Pan J."/>
            <person name="Luo Z.H."/>
            <person name="Li M."/>
        </authorList>
    </citation>
    <scope>NUCLEOTIDE SEQUENCE [LARGE SCALE GENOMIC DNA]</scope>
    <source>
        <strain evidence="13">SpSt-902</strain>
    </source>
</reference>
<dbReference type="CDD" id="cd00593">
    <property type="entry name" value="RIBOc"/>
    <property type="match status" value="1"/>
</dbReference>
<dbReference type="GO" id="GO:0005737">
    <property type="term" value="C:cytoplasm"/>
    <property type="evidence" value="ECO:0007669"/>
    <property type="project" value="UniProtKB-SubCell"/>
</dbReference>
<dbReference type="EC" id="3.1.26.3" evidence="9"/>
<keyword evidence="8 9" id="KW-0694">RNA-binding</keyword>
<keyword evidence="6 9" id="KW-0255">Endonuclease</keyword>
<dbReference type="FunFam" id="1.10.1520.10:FF:000001">
    <property type="entry name" value="Ribonuclease 3"/>
    <property type="match status" value="1"/>
</dbReference>
<evidence type="ECO:0000256" key="1">
    <source>
        <dbReference type="ARBA" id="ARBA00000109"/>
    </source>
</evidence>
<feature type="region of interest" description="Disordered" evidence="10">
    <location>
        <begin position="339"/>
        <end position="373"/>
    </location>
</feature>
<keyword evidence="4 9" id="KW-0507">mRNA processing</keyword>
<dbReference type="PROSITE" id="PS50142">
    <property type="entry name" value="RNASE_3_2"/>
    <property type="match status" value="1"/>
</dbReference>
<keyword evidence="9" id="KW-0819">tRNA processing</keyword>
<dbReference type="PROSITE" id="PS00517">
    <property type="entry name" value="RNASE_3_1"/>
    <property type="match status" value="1"/>
</dbReference>
<dbReference type="GO" id="GO:0046872">
    <property type="term" value="F:metal ion binding"/>
    <property type="evidence" value="ECO:0007669"/>
    <property type="project" value="UniProtKB-KW"/>
</dbReference>
<dbReference type="GO" id="GO:0019843">
    <property type="term" value="F:rRNA binding"/>
    <property type="evidence" value="ECO:0007669"/>
    <property type="project" value="UniProtKB-KW"/>
</dbReference>
<evidence type="ECO:0000256" key="3">
    <source>
        <dbReference type="ARBA" id="ARBA00022552"/>
    </source>
</evidence>
<keyword evidence="5 9" id="KW-0540">Nuclease</keyword>
<feature type="active site" evidence="9">
    <location>
        <position position="80"/>
    </location>
</feature>
<dbReference type="Pfam" id="PF00035">
    <property type="entry name" value="dsrm"/>
    <property type="match status" value="1"/>
</dbReference>
<comment type="catalytic activity">
    <reaction evidence="1 9">
        <text>Endonucleolytic cleavage to 5'-phosphomonoester.</text>
        <dbReference type="EC" id="3.1.26.3"/>
    </reaction>
</comment>
<keyword evidence="9" id="KW-0699">rRNA-binding</keyword>
<evidence type="ECO:0000256" key="6">
    <source>
        <dbReference type="ARBA" id="ARBA00022759"/>
    </source>
</evidence>
<dbReference type="InterPro" id="IPR011907">
    <property type="entry name" value="RNase_III"/>
</dbReference>
<feature type="binding site" evidence="9">
    <location>
        <position position="76"/>
    </location>
    <ligand>
        <name>Mg(2+)</name>
        <dbReference type="ChEBI" id="CHEBI:18420"/>
    </ligand>
</feature>
<dbReference type="GO" id="GO:0006364">
    <property type="term" value="P:rRNA processing"/>
    <property type="evidence" value="ECO:0007669"/>
    <property type="project" value="UniProtKB-UniRule"/>
</dbReference>
<dbReference type="AlphaFoldDB" id="A0A7C3LSA4"/>
<evidence type="ECO:0000259" key="11">
    <source>
        <dbReference type="PROSITE" id="PS50137"/>
    </source>
</evidence>
<comment type="cofactor">
    <cofactor evidence="9">
        <name>Mg(2+)</name>
        <dbReference type="ChEBI" id="CHEBI:18420"/>
    </cofactor>
</comment>
<keyword evidence="9" id="KW-0460">Magnesium</keyword>
<organism evidence="13">
    <name type="scientific">Leptospirillum ferriphilum</name>
    <dbReference type="NCBI Taxonomy" id="178606"/>
    <lineage>
        <taxon>Bacteria</taxon>
        <taxon>Pseudomonadati</taxon>
        <taxon>Nitrospirota</taxon>
        <taxon>Nitrospiria</taxon>
        <taxon>Nitrospirales</taxon>
        <taxon>Nitrospiraceae</taxon>
        <taxon>Leptospirillum</taxon>
    </lineage>
</organism>
<keyword evidence="7 9" id="KW-0378">Hydrolase</keyword>
<evidence type="ECO:0000256" key="7">
    <source>
        <dbReference type="ARBA" id="ARBA00022801"/>
    </source>
</evidence>
<keyword evidence="3 9" id="KW-0698">rRNA processing</keyword>
<keyword evidence="9" id="KW-0963">Cytoplasm</keyword>
<comment type="function">
    <text evidence="9">Digests double-stranded RNA. Involved in the processing of primary rRNA transcript to yield the immediate precursors to the large and small rRNAs (23S and 16S). Processes some mRNAs, and tRNAs when they are encoded in the rRNA operon. Processes pre-crRNA and tracrRNA of type II CRISPR loci if present in the organism.</text>
</comment>
<dbReference type="SMART" id="SM00358">
    <property type="entry name" value="DSRM"/>
    <property type="match status" value="1"/>
</dbReference>
<protein>
    <recommendedName>
        <fullName evidence="9">Ribonuclease 3</fullName>
        <ecNumber evidence="9">3.1.26.3</ecNumber>
    </recommendedName>
    <alternativeName>
        <fullName evidence="9">Ribonuclease III</fullName>
        <shortName evidence="9">RNase III</shortName>
    </alternativeName>
</protein>
<gene>
    <name evidence="9" type="primary">rnc</name>
    <name evidence="13" type="ORF">ENX03_05565</name>
</gene>
<dbReference type="GO" id="GO:0004525">
    <property type="term" value="F:ribonuclease III activity"/>
    <property type="evidence" value="ECO:0007669"/>
    <property type="project" value="UniProtKB-UniRule"/>
</dbReference>
<dbReference type="Gene3D" id="3.30.160.20">
    <property type="match status" value="1"/>
</dbReference>
<evidence type="ECO:0000256" key="10">
    <source>
        <dbReference type="SAM" id="MobiDB-lite"/>
    </source>
</evidence>
<accession>A0A7C3LSA4</accession>
<feature type="domain" description="DRBM" evidence="11">
    <location>
        <begin position="219"/>
        <end position="288"/>
    </location>
</feature>
<feature type="binding site" evidence="9">
    <location>
        <position position="149"/>
    </location>
    <ligand>
        <name>Mg(2+)</name>
        <dbReference type="ChEBI" id="CHEBI:18420"/>
    </ligand>
</feature>